<evidence type="ECO:0000313" key="3">
    <source>
        <dbReference type="EMBL" id="ASJ73502.1"/>
    </source>
</evidence>
<gene>
    <name evidence="2" type="ORF">IMCC3135_07660</name>
    <name evidence="3" type="ORF">IMCC3135_17100</name>
</gene>
<dbReference type="OrthoDB" id="8910946at2"/>
<dbReference type="KEGG" id="gai:IMCC3135_07660"/>
<proteinExistence type="predicted"/>
<dbReference type="AlphaFoldDB" id="A0A2Z2NVE9"/>
<evidence type="ECO:0000313" key="4">
    <source>
        <dbReference type="Proteomes" id="UP000250079"/>
    </source>
</evidence>
<feature type="compositionally biased region" description="Polar residues" evidence="1">
    <location>
        <begin position="64"/>
        <end position="74"/>
    </location>
</feature>
<feature type="region of interest" description="Disordered" evidence="1">
    <location>
        <begin position="46"/>
        <end position="74"/>
    </location>
</feature>
<dbReference type="KEGG" id="gai:IMCC3135_17100"/>
<name>A0A2Z2NVE9_9GAMM</name>
<evidence type="ECO:0000256" key="1">
    <source>
        <dbReference type="SAM" id="MobiDB-lite"/>
    </source>
</evidence>
<dbReference type="EMBL" id="CP018632">
    <property type="protein sequence ID" value="ASJ73502.1"/>
    <property type="molecule type" value="Genomic_DNA"/>
</dbReference>
<sequence length="74" mass="8664">MNIKALDVAYYWSPREAAAILDYLDRLRDLVWDLYGEEIIELRQVEDESGEEPIEEAGSDHVPDSQQPFNFDNY</sequence>
<reference evidence="2 4" key="1">
    <citation type="submission" date="2016-12" db="EMBL/GenBank/DDBJ databases">
        <authorList>
            <person name="Song W.-J."/>
            <person name="Kurnit D.M."/>
        </authorList>
    </citation>
    <scope>NUCLEOTIDE SEQUENCE [LARGE SCALE GENOMIC DNA]</scope>
    <source>
        <strain evidence="2 4">IMCC3135</strain>
    </source>
</reference>
<protein>
    <submittedName>
        <fullName evidence="2">Uncharacterized protein</fullName>
    </submittedName>
</protein>
<dbReference type="Proteomes" id="UP000250079">
    <property type="component" value="Chromosome"/>
</dbReference>
<keyword evidence="4" id="KW-1185">Reference proteome</keyword>
<feature type="compositionally biased region" description="Acidic residues" evidence="1">
    <location>
        <begin position="47"/>
        <end position="57"/>
    </location>
</feature>
<dbReference type="RefSeq" id="WP_088917051.1">
    <property type="nucleotide sequence ID" value="NZ_CP018632.1"/>
</dbReference>
<evidence type="ECO:0000313" key="2">
    <source>
        <dbReference type="EMBL" id="ASJ71637.1"/>
    </source>
</evidence>
<accession>A0A2Z2NVE9</accession>
<organism evidence="2 4">
    <name type="scientific">Granulosicoccus antarcticus IMCC3135</name>
    <dbReference type="NCBI Taxonomy" id="1192854"/>
    <lineage>
        <taxon>Bacteria</taxon>
        <taxon>Pseudomonadati</taxon>
        <taxon>Pseudomonadota</taxon>
        <taxon>Gammaproteobacteria</taxon>
        <taxon>Chromatiales</taxon>
        <taxon>Granulosicoccaceae</taxon>
        <taxon>Granulosicoccus</taxon>
    </lineage>
</organism>
<dbReference type="EMBL" id="CP018632">
    <property type="protein sequence ID" value="ASJ71637.1"/>
    <property type="molecule type" value="Genomic_DNA"/>
</dbReference>